<evidence type="ECO:0000259" key="2">
    <source>
        <dbReference type="PROSITE" id="PS52035"/>
    </source>
</evidence>
<comment type="similarity">
    <text evidence="1">Belongs to the peptidase M14 family.</text>
</comment>
<gene>
    <name evidence="3" type="ORF">ACFOHL_15940</name>
</gene>
<name>A0ABV7FV44_9ALTE</name>
<comment type="caution">
    <text evidence="1">Lacks conserved residue(s) required for the propagation of feature annotation.</text>
</comment>
<reference evidence="4" key="1">
    <citation type="journal article" date="2019" name="Int. J. Syst. Evol. Microbiol.">
        <title>The Global Catalogue of Microorganisms (GCM) 10K type strain sequencing project: providing services to taxonomists for standard genome sequencing and annotation.</title>
        <authorList>
            <consortium name="The Broad Institute Genomics Platform"/>
            <consortium name="The Broad Institute Genome Sequencing Center for Infectious Disease"/>
            <person name="Wu L."/>
            <person name="Ma J."/>
        </authorList>
    </citation>
    <scope>NUCLEOTIDE SEQUENCE [LARGE SCALE GENOMIC DNA]</scope>
    <source>
        <strain evidence="4">KCTC 52473</strain>
    </source>
</reference>
<dbReference type="RefSeq" id="WP_376921377.1">
    <property type="nucleotide sequence ID" value="NZ_JBHRSW010000047.1"/>
</dbReference>
<proteinExistence type="inferred from homology"/>
<dbReference type="Proteomes" id="UP001595478">
    <property type="component" value="Unassembled WGS sequence"/>
</dbReference>
<evidence type="ECO:0000313" key="3">
    <source>
        <dbReference type="EMBL" id="MFC3123113.1"/>
    </source>
</evidence>
<sequence length="309" mass="33879">MSNTHYPIGQAGIAWQSAERKAWLAQQKIKRSYFEEVMCRFDDVPPQFKKINYGNLPYDKEFAQPHAYPLFAFVPQSIDGNKPSVLISGGVHGYETSGVQGACEFLIHHASQFLDAFNVVVAPCISPWAYETINRWNPMALDPNRSFYANSPVPECSQLMDFLNGLGLSFLAHIDLHETTDTDDSEFRPALAARDGITLSNWGIPDGFYLVADSRQAQPDFQAAIIDAVSSVTHIAPADEKGQLIGSDAHQHGVICYDKKGLNLCGGITDASFVTTTEVYPDSLNATPEICIAAQVAALDGALNYLMKV</sequence>
<evidence type="ECO:0000313" key="4">
    <source>
        <dbReference type="Proteomes" id="UP001595478"/>
    </source>
</evidence>
<dbReference type="EMBL" id="JBHRSW010000047">
    <property type="protein sequence ID" value="MFC3123113.1"/>
    <property type="molecule type" value="Genomic_DNA"/>
</dbReference>
<protein>
    <submittedName>
        <fullName evidence="3">M14 family metallocarboxypeptidase</fullName>
    </submittedName>
</protein>
<dbReference type="SUPFAM" id="SSF53187">
    <property type="entry name" value="Zn-dependent exopeptidases"/>
    <property type="match status" value="1"/>
</dbReference>
<organism evidence="3 4">
    <name type="scientific">Agaribacter flavus</name>
    <dbReference type="NCBI Taxonomy" id="1902781"/>
    <lineage>
        <taxon>Bacteria</taxon>
        <taxon>Pseudomonadati</taxon>
        <taxon>Pseudomonadota</taxon>
        <taxon>Gammaproteobacteria</taxon>
        <taxon>Alteromonadales</taxon>
        <taxon>Alteromonadaceae</taxon>
        <taxon>Agaribacter</taxon>
    </lineage>
</organism>
<evidence type="ECO:0000256" key="1">
    <source>
        <dbReference type="PROSITE-ProRule" id="PRU01379"/>
    </source>
</evidence>
<comment type="caution">
    <text evidence="3">The sequence shown here is derived from an EMBL/GenBank/DDBJ whole genome shotgun (WGS) entry which is preliminary data.</text>
</comment>
<dbReference type="PROSITE" id="PS52035">
    <property type="entry name" value="PEPTIDASE_M14"/>
    <property type="match status" value="1"/>
</dbReference>
<accession>A0ABV7FV44</accession>
<dbReference type="InterPro" id="IPR000834">
    <property type="entry name" value="Peptidase_M14"/>
</dbReference>
<dbReference type="Gene3D" id="3.40.630.10">
    <property type="entry name" value="Zn peptidases"/>
    <property type="match status" value="1"/>
</dbReference>
<dbReference type="CDD" id="cd06231">
    <property type="entry name" value="M14_REP34-like"/>
    <property type="match status" value="1"/>
</dbReference>
<keyword evidence="4" id="KW-1185">Reference proteome</keyword>
<feature type="domain" description="Peptidase M14" evidence="2">
    <location>
        <begin position="29"/>
        <end position="309"/>
    </location>
</feature>